<feature type="compositionally biased region" description="Basic residues" evidence="1">
    <location>
        <begin position="249"/>
        <end position="259"/>
    </location>
</feature>
<feature type="region of interest" description="Disordered" evidence="1">
    <location>
        <begin position="241"/>
        <end position="316"/>
    </location>
</feature>
<evidence type="ECO:0000256" key="1">
    <source>
        <dbReference type="SAM" id="MobiDB-lite"/>
    </source>
</evidence>
<dbReference type="AlphaFoldDB" id="A0A922T3F9"/>
<gene>
    <name evidence="2" type="ORF">Ptr86124_002231</name>
</gene>
<feature type="compositionally biased region" description="Polar residues" evidence="1">
    <location>
        <begin position="561"/>
        <end position="573"/>
    </location>
</feature>
<proteinExistence type="predicted"/>
<feature type="compositionally biased region" description="Pro residues" evidence="1">
    <location>
        <begin position="500"/>
        <end position="509"/>
    </location>
</feature>
<feature type="compositionally biased region" description="Low complexity" evidence="1">
    <location>
        <begin position="469"/>
        <end position="486"/>
    </location>
</feature>
<dbReference type="EMBL" id="NRDI02000002">
    <property type="protein sequence ID" value="KAI1519103.1"/>
    <property type="molecule type" value="Genomic_DNA"/>
</dbReference>
<feature type="compositionally biased region" description="Polar residues" evidence="1">
    <location>
        <begin position="307"/>
        <end position="316"/>
    </location>
</feature>
<feature type="compositionally biased region" description="Basic and acidic residues" evidence="1">
    <location>
        <begin position="541"/>
        <end position="550"/>
    </location>
</feature>
<evidence type="ECO:0000313" key="3">
    <source>
        <dbReference type="Proteomes" id="UP000249757"/>
    </source>
</evidence>
<protein>
    <submittedName>
        <fullName evidence="2">Uncharacterized protein</fullName>
    </submittedName>
</protein>
<sequence length="590" mass="64390">MTHPTSPRLPGVPILMPSASGPEYSRWRRGVQFVLESKGTWKYCDGSLPMPMPKTRRSSSMSTKKTKDTQPSLLEERRAWVRQDREVKLDIFLSLAEEVMQDVFEVGPPLPPTNHSAQQLLEALDARFAVFNFESYHHAFCHFLNLHIDQYDSMQEFNQEFKTVLEDLLDYGHPLTNAQACSAYFSKLRCTQNPWVAQKLEEWGSYSSRDSGKEQSENEPNIYDLMQESPPWSCVRPLATKSSQTFHTQQRRQQRRRSPIPKPEGSEEEQYSSPNTSRSSSPSNSGSTPPPTHSSSISTLPSATSSRPLSNNTTHSQEITVYASKSTGGGVELDAKALHAALEKLSSASYTTTTALPRPSAVTTKPQQQQQQQLKSESITPPWLAPLNRPLPPLPPPSPPPPVKGGEILEDVFRPIPSAVSQPDGRPHTADPYTTHAASGSGSLISVPVLISTSSLMRDTSTIISTSATAGTSGANVSTSTSTNSSDLQLPLQGAVITPSPSPPPPPSRPAFSTSISTPPPRVTDRVNIHSHHKAGSLDFHVPRRGRDGDSGVGAGVIPTRMTTGLSGNSSGFTPKMKSRGWTISRFTLR</sequence>
<comment type="caution">
    <text evidence="2">The sequence shown here is derived from an EMBL/GenBank/DDBJ whole genome shotgun (WGS) entry which is preliminary data.</text>
</comment>
<name>A0A922T3F9_9PLEO</name>
<accession>A0A922T3F9</accession>
<reference evidence="3" key="1">
    <citation type="journal article" date="2022" name="Microb. Genom.">
        <title>A global pangenome for the wheat fungal pathogen Pyrenophora tritici-repentis and prediction of effector protein structural homology.</title>
        <authorList>
            <person name="Moolhuijzen P.M."/>
            <person name="See P.T."/>
            <person name="Shi G."/>
            <person name="Powell H.R."/>
            <person name="Cockram J."/>
            <person name="Jorgensen L.N."/>
            <person name="Benslimane H."/>
            <person name="Strelkov S.E."/>
            <person name="Turner J."/>
            <person name="Liu Z."/>
            <person name="Moffat C.S."/>
        </authorList>
    </citation>
    <scope>NUCLEOTIDE SEQUENCE [LARGE SCALE GENOMIC DNA]</scope>
</reference>
<feature type="region of interest" description="Disordered" evidence="1">
    <location>
        <begin position="356"/>
        <end position="440"/>
    </location>
</feature>
<keyword evidence="3" id="KW-1185">Reference proteome</keyword>
<feature type="region of interest" description="Disordered" evidence="1">
    <location>
        <begin position="469"/>
        <end position="488"/>
    </location>
</feature>
<feature type="region of interest" description="Disordered" evidence="1">
    <location>
        <begin position="494"/>
        <end position="574"/>
    </location>
</feature>
<dbReference type="Proteomes" id="UP000249757">
    <property type="component" value="Unassembled WGS sequence"/>
</dbReference>
<feature type="compositionally biased region" description="Low complexity" evidence="1">
    <location>
        <begin position="272"/>
        <end position="306"/>
    </location>
</feature>
<feature type="region of interest" description="Disordered" evidence="1">
    <location>
        <begin position="51"/>
        <end position="71"/>
    </location>
</feature>
<evidence type="ECO:0000313" key="2">
    <source>
        <dbReference type="EMBL" id="KAI1519103.1"/>
    </source>
</evidence>
<feature type="compositionally biased region" description="Pro residues" evidence="1">
    <location>
        <begin position="389"/>
        <end position="403"/>
    </location>
</feature>
<organism evidence="2 3">
    <name type="scientific">Pyrenophora tritici-repentis</name>
    <dbReference type="NCBI Taxonomy" id="45151"/>
    <lineage>
        <taxon>Eukaryota</taxon>
        <taxon>Fungi</taxon>
        <taxon>Dikarya</taxon>
        <taxon>Ascomycota</taxon>
        <taxon>Pezizomycotina</taxon>
        <taxon>Dothideomycetes</taxon>
        <taxon>Pleosporomycetidae</taxon>
        <taxon>Pleosporales</taxon>
        <taxon>Pleosporineae</taxon>
        <taxon>Pleosporaceae</taxon>
        <taxon>Pyrenophora</taxon>
    </lineage>
</organism>